<keyword evidence="1" id="KW-0812">Transmembrane</keyword>
<accession>A0AAW2Q3B8</accession>
<feature type="transmembrane region" description="Helical" evidence="1">
    <location>
        <begin position="351"/>
        <end position="368"/>
    </location>
</feature>
<keyword evidence="1" id="KW-1133">Transmembrane helix</keyword>
<feature type="transmembrane region" description="Helical" evidence="1">
    <location>
        <begin position="388"/>
        <end position="406"/>
    </location>
</feature>
<dbReference type="PANTHER" id="PTHR34553">
    <property type="entry name" value="OS05G0597400 PROTEIN"/>
    <property type="match status" value="1"/>
</dbReference>
<reference evidence="2" key="2">
    <citation type="journal article" date="2024" name="Plant">
        <title>Genomic evolution and insights into agronomic trait innovations of Sesamum species.</title>
        <authorList>
            <person name="Miao H."/>
            <person name="Wang L."/>
            <person name="Qu L."/>
            <person name="Liu H."/>
            <person name="Sun Y."/>
            <person name="Le M."/>
            <person name="Wang Q."/>
            <person name="Wei S."/>
            <person name="Zheng Y."/>
            <person name="Lin W."/>
            <person name="Duan Y."/>
            <person name="Cao H."/>
            <person name="Xiong S."/>
            <person name="Wang X."/>
            <person name="Wei L."/>
            <person name="Li C."/>
            <person name="Ma Q."/>
            <person name="Ju M."/>
            <person name="Zhao R."/>
            <person name="Li G."/>
            <person name="Mu C."/>
            <person name="Tian Q."/>
            <person name="Mei H."/>
            <person name="Zhang T."/>
            <person name="Gao T."/>
            <person name="Zhang H."/>
        </authorList>
    </citation>
    <scope>NUCLEOTIDE SEQUENCE</scope>
    <source>
        <strain evidence="2">KEN8</strain>
    </source>
</reference>
<protein>
    <submittedName>
        <fullName evidence="2">Uncharacterized protein</fullName>
    </submittedName>
</protein>
<name>A0AAW2Q3B8_9LAMI</name>
<sequence>MADGHGERYVFPLTSLQIGDLQSYLSHLSLFLASESGKFYILVDNRPWLEDLMLSSTHWWQLMVTKSRLSPFANTRGRKEGKMIGEFSTLQDCSSSDGRKSRNFIKWLSFTAAMMLSRNKALLPVKKLSNSLIANSKLHRTLYGFIVFEVAWNDVRGINYLNELQTDTSFAVEAKIMRRWEFDSTTQAARTISSWFPGSLNERILLKEHLDETIGEEYHDAQESFVTTTLPDTNDIIPGDMSAGNGFSCSQDHTFDVCPEKAGNRIGGLQTTSGSPFRRRKVMKSICCDAELGICSGEREFGTVEVLRQTSDSSDCEETLEATLYRDVLILFRFDDADLPFKLRDIIMSKLRLLTLLEAGLPSWVIFLQSYPGFCRLYRPWMCPLARALYILISVVTVLIGFYDLYKNVPLLKATASHLCGPLFDWIEEWEMISRIKRPCRDFSATAVVYLIASSDSTSFLYPIFWILRLITFFCTFVYRSVGGLWLSARTIFQFSKSVESTVSTYQVSVWRSLWNDLFSQVFRALRSILNGFVVFFIACNRHRLRKKIGKSSIDYQMKRRMIAQHPYKAD</sequence>
<organism evidence="2">
    <name type="scientific">Sesamum calycinum</name>
    <dbReference type="NCBI Taxonomy" id="2727403"/>
    <lineage>
        <taxon>Eukaryota</taxon>
        <taxon>Viridiplantae</taxon>
        <taxon>Streptophyta</taxon>
        <taxon>Embryophyta</taxon>
        <taxon>Tracheophyta</taxon>
        <taxon>Spermatophyta</taxon>
        <taxon>Magnoliopsida</taxon>
        <taxon>eudicotyledons</taxon>
        <taxon>Gunneridae</taxon>
        <taxon>Pentapetalae</taxon>
        <taxon>asterids</taxon>
        <taxon>lamiids</taxon>
        <taxon>Lamiales</taxon>
        <taxon>Pedaliaceae</taxon>
        <taxon>Sesamum</taxon>
    </lineage>
</organism>
<proteinExistence type="predicted"/>
<evidence type="ECO:0000313" key="2">
    <source>
        <dbReference type="EMBL" id="KAL0362224.1"/>
    </source>
</evidence>
<keyword evidence="1" id="KW-0472">Membrane</keyword>
<feature type="transmembrane region" description="Helical" evidence="1">
    <location>
        <begin position="460"/>
        <end position="479"/>
    </location>
</feature>
<comment type="caution">
    <text evidence="2">The sequence shown here is derived from an EMBL/GenBank/DDBJ whole genome shotgun (WGS) entry which is preliminary data.</text>
</comment>
<evidence type="ECO:0000256" key="1">
    <source>
        <dbReference type="SAM" id="Phobius"/>
    </source>
</evidence>
<gene>
    <name evidence="2" type="ORF">Scaly_1177600</name>
</gene>
<reference evidence="2" key="1">
    <citation type="submission" date="2020-06" db="EMBL/GenBank/DDBJ databases">
        <authorList>
            <person name="Li T."/>
            <person name="Hu X."/>
            <person name="Zhang T."/>
            <person name="Song X."/>
            <person name="Zhang H."/>
            <person name="Dai N."/>
            <person name="Sheng W."/>
            <person name="Hou X."/>
            <person name="Wei L."/>
        </authorList>
    </citation>
    <scope>NUCLEOTIDE SEQUENCE</scope>
    <source>
        <strain evidence="2">KEN8</strain>
        <tissue evidence="2">Leaf</tissue>
    </source>
</reference>
<dbReference type="AlphaFoldDB" id="A0AAW2Q3B8"/>
<dbReference type="EMBL" id="JACGWM010000007">
    <property type="protein sequence ID" value="KAL0362224.1"/>
    <property type="molecule type" value="Genomic_DNA"/>
</dbReference>
<dbReference type="PANTHER" id="PTHR34553:SF4">
    <property type="entry name" value="G1_S-SPECIFIC CYCLIN-E PROTEIN"/>
    <property type="match status" value="1"/>
</dbReference>